<protein>
    <recommendedName>
        <fullName evidence="7">SEC7 domain-containing protein</fullName>
    </recommendedName>
</protein>
<dbReference type="InterPro" id="IPR035999">
    <property type="entry name" value="Sec7_dom_sf"/>
</dbReference>
<dbReference type="OrthoDB" id="430364at2759"/>
<dbReference type="CDD" id="cd13318">
    <property type="entry name" value="PH_IQSEC"/>
    <property type="match status" value="1"/>
</dbReference>
<evidence type="ECO:0000256" key="1">
    <source>
        <dbReference type="ARBA" id="ARBA00004496"/>
    </source>
</evidence>
<dbReference type="Gene3D" id="1.10.220.20">
    <property type="match status" value="1"/>
</dbReference>
<dbReference type="AlphaFoldDB" id="A0A9N9S543"/>
<evidence type="ECO:0000259" key="7">
    <source>
        <dbReference type="PROSITE" id="PS50190"/>
    </source>
</evidence>
<dbReference type="GO" id="GO:0032012">
    <property type="term" value="P:regulation of ARF protein signal transduction"/>
    <property type="evidence" value="ECO:0007669"/>
    <property type="project" value="InterPro"/>
</dbReference>
<feature type="region of interest" description="Disordered" evidence="6">
    <location>
        <begin position="407"/>
        <end position="484"/>
    </location>
</feature>
<accession>A0A9N9S543</accession>
<gene>
    <name evidence="8" type="ORF">CHIRRI_LOCUS11701</name>
</gene>
<dbReference type="FunFam" id="1.10.1000.11:FF:000009">
    <property type="entry name" value="IQ motif and SEC7 domain-containing protein"/>
    <property type="match status" value="1"/>
</dbReference>
<feature type="compositionally biased region" description="Polar residues" evidence="6">
    <location>
        <begin position="408"/>
        <end position="432"/>
    </location>
</feature>
<dbReference type="InterPro" id="IPR033742">
    <property type="entry name" value="IQSEC_PH"/>
</dbReference>
<dbReference type="GO" id="GO:0030036">
    <property type="term" value="P:actin cytoskeleton organization"/>
    <property type="evidence" value="ECO:0007669"/>
    <property type="project" value="TreeGrafter"/>
</dbReference>
<dbReference type="Gene3D" id="1.10.1000.11">
    <property type="entry name" value="Arf Nucleotide-binding Site Opener,domain 2"/>
    <property type="match status" value="1"/>
</dbReference>
<keyword evidence="9" id="KW-1185">Reference proteome</keyword>
<keyword evidence="5" id="KW-0175">Coiled coil</keyword>
<dbReference type="GO" id="GO:0005085">
    <property type="term" value="F:guanyl-nucleotide exchange factor activity"/>
    <property type="evidence" value="ECO:0007669"/>
    <property type="project" value="InterPro"/>
</dbReference>
<evidence type="ECO:0000313" key="9">
    <source>
        <dbReference type="Proteomes" id="UP001153620"/>
    </source>
</evidence>
<proteinExistence type="inferred from homology"/>
<evidence type="ECO:0000256" key="6">
    <source>
        <dbReference type="SAM" id="MobiDB-lite"/>
    </source>
</evidence>
<keyword evidence="3" id="KW-0963">Cytoplasm</keyword>
<feature type="region of interest" description="Disordered" evidence="6">
    <location>
        <begin position="873"/>
        <end position="916"/>
    </location>
</feature>
<reference evidence="8" key="1">
    <citation type="submission" date="2022-01" db="EMBL/GenBank/DDBJ databases">
        <authorList>
            <person name="King R."/>
        </authorList>
    </citation>
    <scope>NUCLEOTIDE SEQUENCE</scope>
</reference>
<dbReference type="CDD" id="cd00171">
    <property type="entry name" value="Sec7"/>
    <property type="match status" value="1"/>
</dbReference>
<evidence type="ECO:0000256" key="5">
    <source>
        <dbReference type="ARBA" id="ARBA00023054"/>
    </source>
</evidence>
<feature type="compositionally biased region" description="Polar residues" evidence="6">
    <location>
        <begin position="879"/>
        <end position="888"/>
    </location>
</feature>
<dbReference type="Pfam" id="PF16453">
    <property type="entry name" value="IQ_SEC7_PH"/>
    <property type="match status" value="1"/>
</dbReference>
<name>A0A9N9S543_9DIPT</name>
<evidence type="ECO:0000256" key="4">
    <source>
        <dbReference type="ARBA" id="ARBA00022553"/>
    </source>
</evidence>
<feature type="compositionally biased region" description="Basic and acidic residues" evidence="6">
    <location>
        <begin position="889"/>
        <end position="900"/>
    </location>
</feature>
<dbReference type="SUPFAM" id="SSF50729">
    <property type="entry name" value="PH domain-like"/>
    <property type="match status" value="1"/>
</dbReference>
<dbReference type="PROSITE" id="PS50190">
    <property type="entry name" value="SEC7"/>
    <property type="match status" value="1"/>
</dbReference>
<dbReference type="PROSITE" id="PS50096">
    <property type="entry name" value="IQ"/>
    <property type="match status" value="1"/>
</dbReference>
<dbReference type="FunFam" id="1.10.220.20:FF:000001">
    <property type="entry name" value="IQ motif and SEC7 domain-containing protein 1"/>
    <property type="match status" value="1"/>
</dbReference>
<feature type="region of interest" description="Disordered" evidence="6">
    <location>
        <begin position="965"/>
        <end position="999"/>
    </location>
</feature>
<comment type="subcellular location">
    <subcellularLocation>
        <location evidence="1">Cytoplasm</location>
    </subcellularLocation>
</comment>
<dbReference type="InterPro" id="IPR011993">
    <property type="entry name" value="PH-like_dom_sf"/>
</dbReference>
<dbReference type="Gene3D" id="2.30.29.30">
    <property type="entry name" value="Pleckstrin-homology domain (PH domain)/Phosphotyrosine-binding domain (PTB)"/>
    <property type="match status" value="1"/>
</dbReference>
<sequence>MHQSEIFFAEAQDKNNPYQMQLNNQSISPAAALVSSNMDMNYVNLLHENFELRERNNQLIKLNNTLMIEISQLKLEIDMLELKKFHEDSFPQPRMDRSLTNAYSYSPYSMSYQGSDVQSYQSGSTPSYMQAAYSPQFHNMPSPNFIVTSPHNFAHATKSNSIRYGSNSELNKRTSSRNQSHGYELSQDLMDKQIELLERKYGGKIRAQRAALVIQRAYRRYMLNKKFASIRATANVKTEKRSSIASSSNNNNNNNMMMNQRLSQSQSMEMYGGINYHQQQQQANNDVLMNITKESLRSATPSQFDHQQQRLMMNSSPATPTRNVMMMKSSPHPYVNLMHQQYNTSPHQHLQYQNNSNNTSAISFGSPIMFDSSSQNQSWNSLNNIAPPTPVAQHFTAAQIYMRPKVPKQSTNATPQLSPQFTQQHQQVSPSPKVTHKKAPPEVPKRMPSTVSTNSLKKQNGLSRSVNNGSLQSVQSSGSESSASLEKMHYENLQDIGTSPLWRHKDDEDDQNYNQAQRKNMASENFKYSEVIRKRKYRIGLNLFNKKPEKGIEYLVKNGFLDNTSTGVAKFLISRKGLSRQMIGEYLGMIQNSFNMSVLESFCDELDLSGTAVDVALRKFQSYFRMPGEAQKIERLVQVFSQRYGKCNQEVIGKLRSAETIFILAFAIIMLNTDLHTQALKPEKRMRCEDFIKNLRGVDDCADIDRDILVGIYERVKANEFKPASDHVTQVMKVQATIIGKKPNLALPHRRLVCYCRLYEVPDWNRKERPGVHQREVFLFNDILVITKIFKKISKTSVTYSFRQSFALPGMVVSLLKSSNYPHCIQLLNRVDNKVLVTFNARNEHDKCKFAQDLEESIAEMDEMEQIRIECELEKQKNTRNSRNMKSSSNEHRDSGYAEIKHKHKSKSSPMAKHAQNNNKQLSNSLLDINEQFTGDTNNNSNNKYDKNRRASVCSLDSGTSLSFLSSNGTRHSDNNNNSNTKQIILMPNSPLAARSTEV</sequence>
<keyword evidence="4" id="KW-0597">Phosphoprotein</keyword>
<feature type="compositionally biased region" description="Polar residues" evidence="6">
    <location>
        <begin position="965"/>
        <end position="983"/>
    </location>
</feature>
<dbReference type="PANTHER" id="PTHR10663:SF342">
    <property type="entry name" value="FI21420P1"/>
    <property type="match status" value="1"/>
</dbReference>
<dbReference type="PANTHER" id="PTHR10663">
    <property type="entry name" value="GUANYL-NUCLEOTIDE EXCHANGE FACTOR"/>
    <property type="match status" value="1"/>
</dbReference>
<feature type="region of interest" description="Disordered" evidence="6">
    <location>
        <begin position="164"/>
        <end position="184"/>
    </location>
</feature>
<evidence type="ECO:0000256" key="2">
    <source>
        <dbReference type="ARBA" id="ARBA00006248"/>
    </source>
</evidence>
<dbReference type="SMART" id="SM00222">
    <property type="entry name" value="Sec7"/>
    <property type="match status" value="1"/>
</dbReference>
<organism evidence="8 9">
    <name type="scientific">Chironomus riparius</name>
    <dbReference type="NCBI Taxonomy" id="315576"/>
    <lineage>
        <taxon>Eukaryota</taxon>
        <taxon>Metazoa</taxon>
        <taxon>Ecdysozoa</taxon>
        <taxon>Arthropoda</taxon>
        <taxon>Hexapoda</taxon>
        <taxon>Insecta</taxon>
        <taxon>Pterygota</taxon>
        <taxon>Neoptera</taxon>
        <taxon>Endopterygota</taxon>
        <taxon>Diptera</taxon>
        <taxon>Nematocera</taxon>
        <taxon>Chironomoidea</taxon>
        <taxon>Chironomidae</taxon>
        <taxon>Chironominae</taxon>
        <taxon>Chironomus</taxon>
    </lineage>
</organism>
<feature type="compositionally biased region" description="Low complexity" evidence="6">
    <location>
        <begin position="465"/>
        <end position="484"/>
    </location>
</feature>
<evidence type="ECO:0000256" key="3">
    <source>
        <dbReference type="ARBA" id="ARBA00022490"/>
    </source>
</evidence>
<comment type="similarity">
    <text evidence="2">Belongs to the BRAG family.</text>
</comment>
<feature type="domain" description="SEC7" evidence="7">
    <location>
        <begin position="533"/>
        <end position="719"/>
    </location>
</feature>
<dbReference type="SUPFAM" id="SSF48425">
    <property type="entry name" value="Sec7 domain"/>
    <property type="match status" value="1"/>
</dbReference>
<dbReference type="EMBL" id="OU895879">
    <property type="protein sequence ID" value="CAG9808865.1"/>
    <property type="molecule type" value="Genomic_DNA"/>
</dbReference>
<dbReference type="GO" id="GO:0005737">
    <property type="term" value="C:cytoplasm"/>
    <property type="evidence" value="ECO:0007669"/>
    <property type="project" value="UniProtKB-SubCell"/>
</dbReference>
<reference evidence="8" key="2">
    <citation type="submission" date="2022-10" db="EMBL/GenBank/DDBJ databases">
        <authorList>
            <consortium name="ENA_rothamsted_submissions"/>
            <consortium name="culmorum"/>
            <person name="King R."/>
        </authorList>
    </citation>
    <scope>NUCLEOTIDE SEQUENCE</scope>
</reference>
<dbReference type="Pfam" id="PF01369">
    <property type="entry name" value="Sec7"/>
    <property type="match status" value="1"/>
</dbReference>
<dbReference type="InterPro" id="IPR000904">
    <property type="entry name" value="Sec7_dom"/>
</dbReference>
<evidence type="ECO:0000313" key="8">
    <source>
        <dbReference type="EMBL" id="CAG9808865.1"/>
    </source>
</evidence>
<dbReference type="InterPro" id="IPR023394">
    <property type="entry name" value="Sec7_C_sf"/>
</dbReference>
<feature type="compositionally biased region" description="Polar residues" evidence="6">
    <location>
        <begin position="449"/>
        <end position="464"/>
    </location>
</feature>
<dbReference type="Proteomes" id="UP001153620">
    <property type="component" value="Chromosome 3"/>
</dbReference>